<protein>
    <submittedName>
        <fullName evidence="1">Uncharacterized protein</fullName>
    </submittedName>
</protein>
<keyword evidence="2" id="KW-1185">Reference proteome</keyword>
<dbReference type="Proteomes" id="UP000006729">
    <property type="component" value="Chromosome 16"/>
</dbReference>
<gene>
    <name evidence="1" type="ORF">POPTR_016G133600</name>
</gene>
<evidence type="ECO:0000313" key="2">
    <source>
        <dbReference type="Proteomes" id="UP000006729"/>
    </source>
</evidence>
<reference evidence="1 2" key="1">
    <citation type="journal article" date="2006" name="Science">
        <title>The genome of black cottonwood, Populus trichocarpa (Torr. &amp; Gray).</title>
        <authorList>
            <person name="Tuskan G.A."/>
            <person name="Difazio S."/>
            <person name="Jansson S."/>
            <person name="Bohlmann J."/>
            <person name="Grigoriev I."/>
            <person name="Hellsten U."/>
            <person name="Putnam N."/>
            <person name="Ralph S."/>
            <person name="Rombauts S."/>
            <person name="Salamov A."/>
            <person name="Schein J."/>
            <person name="Sterck L."/>
            <person name="Aerts A."/>
            <person name="Bhalerao R.R."/>
            <person name="Bhalerao R.P."/>
            <person name="Blaudez D."/>
            <person name="Boerjan W."/>
            <person name="Brun A."/>
            <person name="Brunner A."/>
            <person name="Busov V."/>
            <person name="Campbell M."/>
            <person name="Carlson J."/>
            <person name="Chalot M."/>
            <person name="Chapman J."/>
            <person name="Chen G.L."/>
            <person name="Cooper D."/>
            <person name="Coutinho P.M."/>
            <person name="Couturier J."/>
            <person name="Covert S."/>
            <person name="Cronk Q."/>
            <person name="Cunningham R."/>
            <person name="Davis J."/>
            <person name="Degroeve S."/>
            <person name="Dejardin A."/>
            <person name="Depamphilis C."/>
            <person name="Detter J."/>
            <person name="Dirks B."/>
            <person name="Dubchak I."/>
            <person name="Duplessis S."/>
            <person name="Ehlting J."/>
            <person name="Ellis B."/>
            <person name="Gendler K."/>
            <person name="Goodstein D."/>
            <person name="Gribskov M."/>
            <person name="Grimwood J."/>
            <person name="Groover A."/>
            <person name="Gunter L."/>
            <person name="Hamberger B."/>
            <person name="Heinze B."/>
            <person name="Helariutta Y."/>
            <person name="Henrissat B."/>
            <person name="Holligan D."/>
            <person name="Holt R."/>
            <person name="Huang W."/>
            <person name="Islam-Faridi N."/>
            <person name="Jones S."/>
            <person name="Jones-Rhoades M."/>
            <person name="Jorgensen R."/>
            <person name="Joshi C."/>
            <person name="Kangasjarvi J."/>
            <person name="Karlsson J."/>
            <person name="Kelleher C."/>
            <person name="Kirkpatrick R."/>
            <person name="Kirst M."/>
            <person name="Kohler A."/>
            <person name="Kalluri U."/>
            <person name="Larimer F."/>
            <person name="Leebens-Mack J."/>
            <person name="Leple J.C."/>
            <person name="Locascio P."/>
            <person name="Lou Y."/>
            <person name="Lucas S."/>
            <person name="Martin F."/>
            <person name="Montanini B."/>
            <person name="Napoli C."/>
            <person name="Nelson D.R."/>
            <person name="Nelson C."/>
            <person name="Nieminen K."/>
            <person name="Nilsson O."/>
            <person name="Pereda V."/>
            <person name="Peter G."/>
            <person name="Philippe R."/>
            <person name="Pilate G."/>
            <person name="Poliakov A."/>
            <person name="Razumovskaya J."/>
            <person name="Richardson P."/>
            <person name="Rinaldi C."/>
            <person name="Ritland K."/>
            <person name="Rouze P."/>
            <person name="Ryaboy D."/>
            <person name="Schmutz J."/>
            <person name="Schrader J."/>
            <person name="Segerman B."/>
            <person name="Shin H."/>
            <person name="Siddiqui A."/>
            <person name="Sterky F."/>
            <person name="Terry A."/>
            <person name="Tsai C.J."/>
            <person name="Uberbacher E."/>
            <person name="Unneberg P."/>
            <person name="Vahala J."/>
            <person name="Wall K."/>
            <person name="Wessler S."/>
            <person name="Yang G."/>
            <person name="Yin T."/>
            <person name="Douglas C."/>
            <person name="Marra M."/>
            <person name="Sandberg G."/>
            <person name="Van de Peer Y."/>
            <person name="Rokhsar D."/>
        </authorList>
    </citation>
    <scope>NUCLEOTIDE SEQUENCE [LARGE SCALE GENOMIC DNA]</scope>
    <source>
        <strain evidence="2">cv. Nisqually</strain>
    </source>
</reference>
<dbReference type="EMBL" id="CM009305">
    <property type="protein sequence ID" value="PNS99401.1"/>
    <property type="molecule type" value="Genomic_DNA"/>
</dbReference>
<dbReference type="AlphaFoldDB" id="A0A2K1XF39"/>
<sequence>MGMAWFNGSSYSSLLIDIPIEIETNIPTSGHACQLFVVMNLNPSASHLHDPHHHHQKNRIFDSIRPGRWSLHVEFDCF</sequence>
<dbReference type="InParanoid" id="A0A2K1XF39"/>
<accession>A0A2K1XF39</accession>
<organism evidence="1 2">
    <name type="scientific">Populus trichocarpa</name>
    <name type="common">Western balsam poplar</name>
    <name type="synonym">Populus balsamifera subsp. trichocarpa</name>
    <dbReference type="NCBI Taxonomy" id="3694"/>
    <lineage>
        <taxon>Eukaryota</taxon>
        <taxon>Viridiplantae</taxon>
        <taxon>Streptophyta</taxon>
        <taxon>Embryophyta</taxon>
        <taxon>Tracheophyta</taxon>
        <taxon>Spermatophyta</taxon>
        <taxon>Magnoliopsida</taxon>
        <taxon>eudicotyledons</taxon>
        <taxon>Gunneridae</taxon>
        <taxon>Pentapetalae</taxon>
        <taxon>rosids</taxon>
        <taxon>fabids</taxon>
        <taxon>Malpighiales</taxon>
        <taxon>Salicaceae</taxon>
        <taxon>Saliceae</taxon>
        <taxon>Populus</taxon>
    </lineage>
</organism>
<proteinExistence type="predicted"/>
<evidence type="ECO:0000313" key="1">
    <source>
        <dbReference type="EMBL" id="PNS99401.1"/>
    </source>
</evidence>
<name>A0A2K1XF39_POPTR</name>